<organism evidence="1 2">
    <name type="scientific">Candidatus Roizmanbacteria bacterium RIFCSPHIGHO2_02_FULL_37_24</name>
    <dbReference type="NCBI Taxonomy" id="1802037"/>
    <lineage>
        <taxon>Bacteria</taxon>
        <taxon>Candidatus Roizmaniibacteriota</taxon>
    </lineage>
</organism>
<reference evidence="1 2" key="1">
    <citation type="journal article" date="2016" name="Nat. Commun.">
        <title>Thousands of microbial genomes shed light on interconnected biogeochemical processes in an aquifer system.</title>
        <authorList>
            <person name="Anantharaman K."/>
            <person name="Brown C.T."/>
            <person name="Hug L.A."/>
            <person name="Sharon I."/>
            <person name="Castelle C.J."/>
            <person name="Probst A.J."/>
            <person name="Thomas B.C."/>
            <person name="Singh A."/>
            <person name="Wilkins M.J."/>
            <person name="Karaoz U."/>
            <person name="Brodie E.L."/>
            <person name="Williams K.H."/>
            <person name="Hubbard S.S."/>
            <person name="Banfield J.F."/>
        </authorList>
    </citation>
    <scope>NUCLEOTIDE SEQUENCE [LARGE SCALE GENOMIC DNA]</scope>
</reference>
<sequence>MKYKAEFFQTARGDYPVGDFIEEQELAVQTKITHHIKLLTEYGPYLKPPFTKKLANKLYELRVSGKVAVRIFYTQLNNTYYLLHAFKKKTQKTPRKEIVIALDRIKQIV</sequence>
<evidence type="ECO:0000313" key="1">
    <source>
        <dbReference type="EMBL" id="OGK24029.1"/>
    </source>
</evidence>
<evidence type="ECO:0008006" key="3">
    <source>
        <dbReference type="Google" id="ProtNLM"/>
    </source>
</evidence>
<evidence type="ECO:0000313" key="2">
    <source>
        <dbReference type="Proteomes" id="UP000177159"/>
    </source>
</evidence>
<proteinExistence type="predicted"/>
<name>A0A1F7GYC3_9BACT</name>
<comment type="caution">
    <text evidence="1">The sequence shown here is derived from an EMBL/GenBank/DDBJ whole genome shotgun (WGS) entry which is preliminary data.</text>
</comment>
<protein>
    <recommendedName>
        <fullName evidence="3">Addiction module toxin RelE</fullName>
    </recommendedName>
</protein>
<dbReference type="Pfam" id="PF05973">
    <property type="entry name" value="Gp49"/>
    <property type="match status" value="1"/>
</dbReference>
<gene>
    <name evidence="1" type="ORF">A3C24_02990</name>
</gene>
<dbReference type="EMBL" id="MFZM01000013">
    <property type="protein sequence ID" value="OGK24029.1"/>
    <property type="molecule type" value="Genomic_DNA"/>
</dbReference>
<dbReference type="AlphaFoldDB" id="A0A1F7GYC3"/>
<dbReference type="Proteomes" id="UP000177159">
    <property type="component" value="Unassembled WGS sequence"/>
</dbReference>
<accession>A0A1F7GYC3</accession>
<dbReference type="InterPro" id="IPR009241">
    <property type="entry name" value="HigB-like"/>
</dbReference>